<reference evidence="4 5" key="1">
    <citation type="journal article" date="2020" name="ISME J.">
        <title>Comparative genomics reveals insights into cyanobacterial evolution and habitat adaptation.</title>
        <authorList>
            <person name="Chen M.Y."/>
            <person name="Teng W.K."/>
            <person name="Zhao L."/>
            <person name="Hu C.X."/>
            <person name="Zhou Y.K."/>
            <person name="Han B.P."/>
            <person name="Song L.R."/>
            <person name="Shu W.S."/>
        </authorList>
    </citation>
    <scope>NUCLEOTIDE SEQUENCE [LARGE SCALE GENOMIC DNA]</scope>
    <source>
        <strain evidence="4 5">FACHB-288</strain>
    </source>
</reference>
<dbReference type="RefSeq" id="WP_190539629.1">
    <property type="nucleotide sequence ID" value="NZ_CAWPNO010000013.1"/>
</dbReference>
<proteinExistence type="predicted"/>
<feature type="coiled-coil region" evidence="1">
    <location>
        <begin position="64"/>
        <end position="94"/>
    </location>
</feature>
<feature type="domain" description="TerB-C" evidence="3">
    <location>
        <begin position="258"/>
        <end position="414"/>
    </location>
</feature>
<name>A0ABR8A986_9CYAN</name>
<evidence type="ECO:0000313" key="5">
    <source>
        <dbReference type="Proteomes" id="UP000658514"/>
    </source>
</evidence>
<keyword evidence="2" id="KW-1133">Transmembrane helix</keyword>
<dbReference type="EMBL" id="JACJQH010000011">
    <property type="protein sequence ID" value="MBD2195626.1"/>
    <property type="molecule type" value="Genomic_DNA"/>
</dbReference>
<evidence type="ECO:0000313" key="4">
    <source>
        <dbReference type="EMBL" id="MBD2195626.1"/>
    </source>
</evidence>
<comment type="caution">
    <text evidence="4">The sequence shown here is derived from an EMBL/GenBank/DDBJ whole genome shotgun (WGS) entry which is preliminary data.</text>
</comment>
<evidence type="ECO:0000256" key="1">
    <source>
        <dbReference type="SAM" id="Coils"/>
    </source>
</evidence>
<gene>
    <name evidence="4" type="ORF">H6G24_09010</name>
</gene>
<keyword evidence="2" id="KW-0812">Transmembrane</keyword>
<feature type="transmembrane region" description="Helical" evidence="2">
    <location>
        <begin position="32"/>
        <end position="52"/>
    </location>
</feature>
<dbReference type="Proteomes" id="UP000658514">
    <property type="component" value="Unassembled WGS sequence"/>
</dbReference>
<keyword evidence="5" id="KW-1185">Reference proteome</keyword>
<dbReference type="Gene3D" id="1.10.287.1490">
    <property type="match status" value="1"/>
</dbReference>
<feature type="coiled-coil region" evidence="1">
    <location>
        <begin position="120"/>
        <end position="280"/>
    </location>
</feature>
<organism evidence="4 5">
    <name type="scientific">Calothrix parietina FACHB-288</name>
    <dbReference type="NCBI Taxonomy" id="2692896"/>
    <lineage>
        <taxon>Bacteria</taxon>
        <taxon>Bacillati</taxon>
        <taxon>Cyanobacteriota</taxon>
        <taxon>Cyanophyceae</taxon>
        <taxon>Nostocales</taxon>
        <taxon>Calotrichaceae</taxon>
        <taxon>Calothrix</taxon>
    </lineage>
</organism>
<evidence type="ECO:0000259" key="3">
    <source>
        <dbReference type="Pfam" id="PF15615"/>
    </source>
</evidence>
<dbReference type="Pfam" id="PF15615">
    <property type="entry name" value="TerB_C"/>
    <property type="match status" value="1"/>
</dbReference>
<keyword evidence="2" id="KW-0472">Membrane</keyword>
<keyword evidence="1" id="KW-0175">Coiled coil</keyword>
<accession>A0ABR8A986</accession>
<dbReference type="InterPro" id="IPR028932">
    <property type="entry name" value="TerB-C"/>
</dbReference>
<protein>
    <recommendedName>
        <fullName evidence="3">TerB-C domain-containing protein</fullName>
    </recommendedName>
</protein>
<sequence length="428" mass="49806">MQSAIVSNRLFLGIVAFSVSFGLSLVPNWDYTKAFVTGIITLIATYSAAFCVDRRRKSYEMFVLSSLRKRIKELEGLKSRIAREISQIEEHRLALYNDFQKLQTQVTECRNQRDSIHRELSTFAGQKKQLENEINALKTEIHNLDKNKAEVNTSFSTLTSEKRRLELNCNVYRSEINQLQTQILELQEEKAEIENNVTLLGRLKPQIEEKIYELRMQVQNLELEISQKNQLLLSTTNNREDIESNLSDFQTQIIEQQAELNRLQGQILLLQQERDLLQSHVWDLLQQIETLNPEILPDKIHEDTQENLPEVFPFEELIEPITFVDIASNTSEELPEEWMHFFQILPDYEIAVLKAILEQENSRDTIKQIAEANITMPNLLIDAINDKADDTLGELIIDPRAENPEIYHEHIINVKKMLALYQNYPSQP</sequence>
<evidence type="ECO:0000256" key="2">
    <source>
        <dbReference type="SAM" id="Phobius"/>
    </source>
</evidence>